<reference evidence="4" key="1">
    <citation type="journal article" date="2019" name="Int. J. Syst. Evol. Microbiol.">
        <title>The Global Catalogue of Microorganisms (GCM) 10K type strain sequencing project: providing services to taxonomists for standard genome sequencing and annotation.</title>
        <authorList>
            <consortium name="The Broad Institute Genomics Platform"/>
            <consortium name="The Broad Institute Genome Sequencing Center for Infectious Disease"/>
            <person name="Wu L."/>
            <person name="Ma J."/>
        </authorList>
    </citation>
    <scope>NUCLEOTIDE SEQUENCE [LARGE SCALE GENOMIC DNA]</scope>
    <source>
        <strain evidence="4">KACC 11299</strain>
    </source>
</reference>
<evidence type="ECO:0000313" key="4">
    <source>
        <dbReference type="Proteomes" id="UP001596071"/>
    </source>
</evidence>
<dbReference type="Proteomes" id="UP001596071">
    <property type="component" value="Unassembled WGS sequence"/>
</dbReference>
<evidence type="ECO:0000313" key="3">
    <source>
        <dbReference type="EMBL" id="MFC5604305.1"/>
    </source>
</evidence>
<accession>A0ABW0U293</accession>
<keyword evidence="4" id="KW-1185">Reference proteome</keyword>
<evidence type="ECO:0000256" key="2">
    <source>
        <dbReference type="SAM" id="SignalP"/>
    </source>
</evidence>
<feature type="region of interest" description="Disordered" evidence="1">
    <location>
        <begin position="170"/>
        <end position="192"/>
    </location>
</feature>
<dbReference type="EMBL" id="JBHSNP010000027">
    <property type="protein sequence ID" value="MFC5604305.1"/>
    <property type="molecule type" value="Genomic_DNA"/>
</dbReference>
<name>A0ABW0U293_9BACL</name>
<keyword evidence="2" id="KW-0732">Signal</keyword>
<proteinExistence type="predicted"/>
<dbReference type="RefSeq" id="WP_381445923.1">
    <property type="nucleotide sequence ID" value="NZ_JBHSNP010000027.1"/>
</dbReference>
<organism evidence="3 4">
    <name type="scientific">Sporosarcina koreensis</name>
    <dbReference type="NCBI Taxonomy" id="334735"/>
    <lineage>
        <taxon>Bacteria</taxon>
        <taxon>Bacillati</taxon>
        <taxon>Bacillota</taxon>
        <taxon>Bacilli</taxon>
        <taxon>Bacillales</taxon>
        <taxon>Caryophanaceae</taxon>
        <taxon>Sporosarcina</taxon>
    </lineage>
</organism>
<feature type="chain" id="PRO_5047186108" evidence="2">
    <location>
        <begin position="23"/>
        <end position="319"/>
    </location>
</feature>
<feature type="signal peptide" evidence="2">
    <location>
        <begin position="1"/>
        <end position="22"/>
    </location>
</feature>
<gene>
    <name evidence="3" type="ORF">ACFPTP_13830</name>
</gene>
<sequence length="319" mass="34163">MRWVFICASLLFCLFVAPAAVAYAEDGGDGNGPMSGVLKKVESTVTETTESVGNVIGSETVEFVEGTLENVVTVVEKTTAETVQASSSAVTGIVEKLPEIPVAAPVLDEVSQVVNKTTEKVSESVESVGVEETVDAIEKIAETPRLPRTDAPDIDVQPDEVIEPPVNETRQGVENDESTSMIESPEIPEPTDPMVDEETIFISNEVSQQTAVHPVNQVSEDAKMKAPAEQGPPLIPIQSDTQWDRFPVAITTGTTSVISPLVTHGGSADVVPGIVDGFTMVHNLSGRPWVHSDEHMRIQWVHAPPGQPPQSNPFLQAKK</sequence>
<feature type="compositionally biased region" description="Polar residues" evidence="1">
    <location>
        <begin position="170"/>
        <end position="182"/>
    </location>
</feature>
<protein>
    <submittedName>
        <fullName evidence="3">Uncharacterized protein</fullName>
    </submittedName>
</protein>
<comment type="caution">
    <text evidence="3">The sequence shown here is derived from an EMBL/GenBank/DDBJ whole genome shotgun (WGS) entry which is preliminary data.</text>
</comment>
<evidence type="ECO:0000256" key="1">
    <source>
        <dbReference type="SAM" id="MobiDB-lite"/>
    </source>
</evidence>